<sequence length="144" mass="16263">MKKELESHKDTISKELLNRKSQGQNTADITIFPKSELVFDTGRSCELSVIINTPTVMGEDFDLQLLSDKEVKILVAGNNTITPKFHSGRFMYLISGNFSTKKSSKYQKYELNILSITNNQSTNIEILAQNQELSGMKSFIIQSH</sequence>
<evidence type="ECO:0000313" key="1">
    <source>
        <dbReference type="EMBL" id="OOP64042.1"/>
    </source>
</evidence>
<comment type="caution">
    <text evidence="1">The sequence shown here is derived from an EMBL/GenBank/DDBJ whole genome shotgun (WGS) entry which is preliminary data.</text>
</comment>
<protein>
    <submittedName>
        <fullName evidence="1">Uncharacterized protein</fullName>
    </submittedName>
</protein>
<accession>A0A8E2LD04</accession>
<dbReference type="Proteomes" id="UP000189761">
    <property type="component" value="Unassembled WGS sequence"/>
</dbReference>
<name>A0A8E2LD04_9BACI</name>
<organism evidence="1 2">
    <name type="scientific">Heyndrickxia oleronia</name>
    <dbReference type="NCBI Taxonomy" id="38875"/>
    <lineage>
        <taxon>Bacteria</taxon>
        <taxon>Bacillati</taxon>
        <taxon>Bacillota</taxon>
        <taxon>Bacilli</taxon>
        <taxon>Bacillales</taxon>
        <taxon>Bacillaceae</taxon>
        <taxon>Heyndrickxia</taxon>
    </lineage>
</organism>
<evidence type="ECO:0000313" key="2">
    <source>
        <dbReference type="Proteomes" id="UP000189761"/>
    </source>
</evidence>
<gene>
    <name evidence="1" type="ORF">BWZ43_25375</name>
</gene>
<dbReference type="RefSeq" id="WP_078111524.1">
    <property type="nucleotide sequence ID" value="NZ_MTLA01000528.1"/>
</dbReference>
<keyword evidence="2" id="KW-1185">Reference proteome</keyword>
<proteinExistence type="predicted"/>
<dbReference type="EMBL" id="MTLA01000528">
    <property type="protein sequence ID" value="OOP64042.1"/>
    <property type="molecule type" value="Genomic_DNA"/>
</dbReference>
<dbReference type="AlphaFoldDB" id="A0A8E2LD04"/>
<reference evidence="1 2" key="1">
    <citation type="submission" date="2017-01" db="EMBL/GenBank/DDBJ databases">
        <title>Draft genome sequence of Bacillus oleronius.</title>
        <authorList>
            <person name="Allam M."/>
        </authorList>
    </citation>
    <scope>NUCLEOTIDE SEQUENCE [LARGE SCALE GENOMIC DNA]</scope>
    <source>
        <strain evidence="1 2">DSM 9356</strain>
    </source>
</reference>